<keyword evidence="2" id="KW-0732">Signal</keyword>
<proteinExistence type="predicted"/>
<name>A0ABZ0ZV06_9ACTN</name>
<protein>
    <submittedName>
        <fullName evidence="3">Uncharacterized protein</fullName>
    </submittedName>
</protein>
<dbReference type="Proteomes" id="UP001327225">
    <property type="component" value="Chromosome"/>
</dbReference>
<organism evidence="3 4">
    <name type="scientific">Nocardioides bizhenqiangii</name>
    <dbReference type="NCBI Taxonomy" id="3095076"/>
    <lineage>
        <taxon>Bacteria</taxon>
        <taxon>Bacillati</taxon>
        <taxon>Actinomycetota</taxon>
        <taxon>Actinomycetes</taxon>
        <taxon>Propionibacteriales</taxon>
        <taxon>Nocardioidaceae</taxon>
        <taxon>Nocardioides</taxon>
    </lineage>
</organism>
<evidence type="ECO:0000256" key="1">
    <source>
        <dbReference type="SAM" id="MobiDB-lite"/>
    </source>
</evidence>
<gene>
    <name evidence="3" type="ORF">SHK19_04445</name>
</gene>
<evidence type="ECO:0000313" key="4">
    <source>
        <dbReference type="Proteomes" id="UP001327225"/>
    </source>
</evidence>
<evidence type="ECO:0000313" key="3">
    <source>
        <dbReference type="EMBL" id="WQQ27482.1"/>
    </source>
</evidence>
<feature type="region of interest" description="Disordered" evidence="1">
    <location>
        <begin position="90"/>
        <end position="111"/>
    </location>
</feature>
<accession>A0ABZ0ZV06</accession>
<feature type="signal peptide" evidence="2">
    <location>
        <begin position="1"/>
        <end position="26"/>
    </location>
</feature>
<feature type="chain" id="PRO_5047156671" evidence="2">
    <location>
        <begin position="27"/>
        <end position="111"/>
    </location>
</feature>
<dbReference type="EMBL" id="CP141059">
    <property type="protein sequence ID" value="WQQ27482.1"/>
    <property type="molecule type" value="Genomic_DNA"/>
</dbReference>
<reference evidence="4" key="1">
    <citation type="submission" date="2023-12" db="EMBL/GenBank/DDBJ databases">
        <title>Novel species in genus Nocardioides.</title>
        <authorList>
            <person name="Zhou H."/>
        </authorList>
    </citation>
    <scope>NUCLEOTIDE SEQUENCE [LARGE SCALE GENOMIC DNA]</scope>
    <source>
        <strain evidence="4">HM61</strain>
    </source>
</reference>
<sequence>MPRLLRGRWRAAVVAAVVLLAPTGCADDPPPSESVPALEQHLDEVDAAIEAGEPDEARRAVEDLIAEAAQARVEGDLSDEEADRIFDAAQQVLDQLPKAGPKDDEDEKPDD</sequence>
<keyword evidence="4" id="KW-1185">Reference proteome</keyword>
<dbReference type="RefSeq" id="WP_322937947.1">
    <property type="nucleotide sequence ID" value="NZ_CP141059.1"/>
</dbReference>
<evidence type="ECO:0000256" key="2">
    <source>
        <dbReference type="SAM" id="SignalP"/>
    </source>
</evidence>